<evidence type="ECO:0000256" key="5">
    <source>
        <dbReference type="ARBA" id="ARBA00023136"/>
    </source>
</evidence>
<evidence type="ECO:0000313" key="9">
    <source>
        <dbReference type="EMBL" id="PMD23472.1"/>
    </source>
</evidence>
<dbReference type="EMBL" id="KZ613475">
    <property type="protein sequence ID" value="PMD23472.1"/>
    <property type="molecule type" value="Genomic_DNA"/>
</dbReference>
<dbReference type="OrthoDB" id="567788at2759"/>
<feature type="domain" description="Reticulon" evidence="8">
    <location>
        <begin position="111"/>
        <end position="308"/>
    </location>
</feature>
<feature type="compositionally biased region" description="Polar residues" evidence="7">
    <location>
        <begin position="1"/>
        <end position="21"/>
    </location>
</feature>
<feature type="region of interest" description="Disordered" evidence="7">
    <location>
        <begin position="1"/>
        <end position="36"/>
    </location>
</feature>
<evidence type="ECO:0000256" key="6">
    <source>
        <dbReference type="RuleBase" id="RU363132"/>
    </source>
</evidence>
<keyword evidence="4 6" id="KW-1133">Transmembrane helix</keyword>
<comment type="subcellular location">
    <subcellularLocation>
        <location evidence="1 6">Endoplasmic reticulum membrane</location>
        <topology evidence="1 6">Multi-pass membrane protein</topology>
    </subcellularLocation>
</comment>
<gene>
    <name evidence="9" type="ORF">NA56DRAFT_669975</name>
</gene>
<dbReference type="Pfam" id="PF02453">
    <property type="entry name" value="Reticulon"/>
    <property type="match status" value="1"/>
</dbReference>
<reference evidence="9 10" key="1">
    <citation type="submission" date="2016-05" db="EMBL/GenBank/DDBJ databases">
        <title>A degradative enzymes factory behind the ericoid mycorrhizal symbiosis.</title>
        <authorList>
            <consortium name="DOE Joint Genome Institute"/>
            <person name="Martino E."/>
            <person name="Morin E."/>
            <person name="Grelet G."/>
            <person name="Kuo A."/>
            <person name="Kohler A."/>
            <person name="Daghino S."/>
            <person name="Barry K."/>
            <person name="Choi C."/>
            <person name="Cichocki N."/>
            <person name="Clum A."/>
            <person name="Copeland A."/>
            <person name="Hainaut M."/>
            <person name="Haridas S."/>
            <person name="Labutti K."/>
            <person name="Lindquist E."/>
            <person name="Lipzen A."/>
            <person name="Khouja H.-R."/>
            <person name="Murat C."/>
            <person name="Ohm R."/>
            <person name="Olson A."/>
            <person name="Spatafora J."/>
            <person name="Veneault-Fourrey C."/>
            <person name="Henrissat B."/>
            <person name="Grigoriev I."/>
            <person name="Martin F."/>
            <person name="Perotto S."/>
        </authorList>
    </citation>
    <scope>NUCLEOTIDE SEQUENCE [LARGE SCALE GENOMIC DNA]</scope>
    <source>
        <strain evidence="9 10">UAMH 7357</strain>
    </source>
</reference>
<feature type="transmembrane region" description="Helical" evidence="6">
    <location>
        <begin position="238"/>
        <end position="256"/>
    </location>
</feature>
<dbReference type="Proteomes" id="UP000235672">
    <property type="component" value="Unassembled WGS sequence"/>
</dbReference>
<dbReference type="InterPro" id="IPR003388">
    <property type="entry name" value="Reticulon"/>
</dbReference>
<keyword evidence="10" id="KW-1185">Reference proteome</keyword>
<sequence>MSDLTANDNPIPSVETTNGSSLEDAKNTVVNSKLPSSSTARLTSSIDASAAANAVKNHPITQSVTNGPVAENIKEQHAKTANEFSNLSASRTTPATPAATGQQLTHYHSFFSSLLSWNNPRASGIAYLSIVLFIFAARYLDILRYAMKLTWVTLAITVAAEAAGKALFSTGFTSQIRPRKYYTVRKETLDSFMGDVTELINFFVIESQRIVFAENLLASGAAFVGAFLSYYLIKVVPFWGLTLISTSVIFLTPLIYKANQELIDHHIKNASDVINSQTEQVKQLASHHAARATETTKQYAGEYAAKAQEMIGSRSRSVSPTITKAEPAPIKKENIPAYKSEDFPAAPKEEFKSVPATSSEQEPLIAT</sequence>
<dbReference type="STRING" id="1745343.A0A2J6QB27"/>
<dbReference type="GO" id="GO:0005789">
    <property type="term" value="C:endoplasmic reticulum membrane"/>
    <property type="evidence" value="ECO:0007669"/>
    <property type="project" value="UniProtKB-SubCell"/>
</dbReference>
<protein>
    <recommendedName>
        <fullName evidence="6">Reticulon-like protein</fullName>
    </recommendedName>
</protein>
<keyword evidence="2 6" id="KW-0812">Transmembrane</keyword>
<dbReference type="AlphaFoldDB" id="A0A2J6QB27"/>
<keyword evidence="5 6" id="KW-0472">Membrane</keyword>
<name>A0A2J6QB27_9HELO</name>
<evidence type="ECO:0000256" key="7">
    <source>
        <dbReference type="SAM" id="MobiDB-lite"/>
    </source>
</evidence>
<dbReference type="PROSITE" id="PS50845">
    <property type="entry name" value="RETICULON"/>
    <property type="match status" value="1"/>
</dbReference>
<keyword evidence="3 6" id="KW-0256">Endoplasmic reticulum</keyword>
<evidence type="ECO:0000256" key="4">
    <source>
        <dbReference type="ARBA" id="ARBA00022989"/>
    </source>
</evidence>
<evidence type="ECO:0000259" key="8">
    <source>
        <dbReference type="PROSITE" id="PS50845"/>
    </source>
</evidence>
<evidence type="ECO:0000313" key="10">
    <source>
        <dbReference type="Proteomes" id="UP000235672"/>
    </source>
</evidence>
<evidence type="ECO:0000256" key="1">
    <source>
        <dbReference type="ARBA" id="ARBA00004477"/>
    </source>
</evidence>
<feature type="region of interest" description="Disordered" evidence="7">
    <location>
        <begin position="311"/>
        <end position="367"/>
    </location>
</feature>
<feature type="transmembrane region" description="Helical" evidence="6">
    <location>
        <begin position="210"/>
        <end position="232"/>
    </location>
</feature>
<feature type="transmembrane region" description="Helical" evidence="6">
    <location>
        <begin position="122"/>
        <end position="140"/>
    </location>
</feature>
<evidence type="ECO:0000256" key="3">
    <source>
        <dbReference type="ARBA" id="ARBA00022824"/>
    </source>
</evidence>
<feature type="compositionally biased region" description="Basic and acidic residues" evidence="7">
    <location>
        <begin position="329"/>
        <end position="352"/>
    </location>
</feature>
<proteinExistence type="predicted"/>
<evidence type="ECO:0000256" key="2">
    <source>
        <dbReference type="ARBA" id="ARBA00022692"/>
    </source>
</evidence>
<accession>A0A2J6QB27</accession>
<organism evidence="9 10">
    <name type="scientific">Hyaloscypha hepaticicola</name>
    <dbReference type="NCBI Taxonomy" id="2082293"/>
    <lineage>
        <taxon>Eukaryota</taxon>
        <taxon>Fungi</taxon>
        <taxon>Dikarya</taxon>
        <taxon>Ascomycota</taxon>
        <taxon>Pezizomycotina</taxon>
        <taxon>Leotiomycetes</taxon>
        <taxon>Helotiales</taxon>
        <taxon>Hyaloscyphaceae</taxon>
        <taxon>Hyaloscypha</taxon>
    </lineage>
</organism>